<dbReference type="OMA" id="YLGTEWV"/>
<dbReference type="Pfam" id="PF00005">
    <property type="entry name" value="ABC_tran"/>
    <property type="match status" value="1"/>
</dbReference>
<keyword evidence="2" id="KW-0067">ATP-binding</keyword>
<dbReference type="GO" id="GO:0016887">
    <property type="term" value="F:ATP hydrolysis activity"/>
    <property type="evidence" value="ECO:0007669"/>
    <property type="project" value="InterPro"/>
</dbReference>
<dbReference type="InterPro" id="IPR003439">
    <property type="entry name" value="ABC_transporter-like_ATP-bd"/>
</dbReference>
<gene>
    <name evidence="5" type="primary">caf16</name>
    <name evidence="4" type="ORF">SJAG_01944</name>
</gene>
<dbReference type="PANTHER" id="PTHR43158">
    <property type="entry name" value="SKFA PEPTIDE EXPORT ATP-BINDING PROTEIN SKFE"/>
    <property type="match status" value="1"/>
</dbReference>
<evidence type="ECO:0000256" key="2">
    <source>
        <dbReference type="ARBA" id="ARBA00022840"/>
    </source>
</evidence>
<dbReference type="Proteomes" id="UP000001744">
    <property type="component" value="Unassembled WGS sequence"/>
</dbReference>
<dbReference type="Gene3D" id="3.40.50.300">
    <property type="entry name" value="P-loop containing nucleotide triphosphate hydrolases"/>
    <property type="match status" value="1"/>
</dbReference>
<dbReference type="AlphaFoldDB" id="B6JZB5"/>
<dbReference type="GO" id="GO:0005524">
    <property type="term" value="F:ATP binding"/>
    <property type="evidence" value="ECO:0007669"/>
    <property type="project" value="UniProtKB-KW"/>
</dbReference>
<evidence type="ECO:0000313" key="4">
    <source>
        <dbReference type="EMBL" id="EEB06883.1"/>
    </source>
</evidence>
<dbReference type="GeneID" id="7049939"/>
<evidence type="ECO:0000259" key="3">
    <source>
        <dbReference type="PROSITE" id="PS50893"/>
    </source>
</evidence>
<protein>
    <submittedName>
        <fullName evidence="4">CCR4-Not complex subunit Caf16</fullName>
    </submittedName>
</protein>
<dbReference type="VEuPathDB" id="FungiDB:SJAG_01944"/>
<dbReference type="JaponicusDB" id="SJAG_01944">
    <property type="gene designation" value="caf16"/>
</dbReference>
<dbReference type="InterPro" id="IPR003593">
    <property type="entry name" value="AAA+_ATPase"/>
</dbReference>
<dbReference type="STRING" id="402676.B6JZB5"/>
<keyword evidence="1" id="KW-0547">Nucleotide-binding</keyword>
<dbReference type="EMBL" id="KE651168">
    <property type="protein sequence ID" value="EEB06883.1"/>
    <property type="molecule type" value="Genomic_DNA"/>
</dbReference>
<dbReference type="OrthoDB" id="6512918at2759"/>
<dbReference type="eggNOG" id="KOG2355">
    <property type="taxonomic scope" value="Eukaryota"/>
</dbReference>
<reference evidence="4 6" key="1">
    <citation type="journal article" date="2011" name="Science">
        <title>Comparative functional genomics of the fission yeasts.</title>
        <authorList>
            <person name="Rhind N."/>
            <person name="Chen Z."/>
            <person name="Yassour M."/>
            <person name="Thompson D.A."/>
            <person name="Haas B.J."/>
            <person name="Habib N."/>
            <person name="Wapinski I."/>
            <person name="Roy S."/>
            <person name="Lin M.F."/>
            <person name="Heiman D.I."/>
            <person name="Young S.K."/>
            <person name="Furuya K."/>
            <person name="Guo Y."/>
            <person name="Pidoux A."/>
            <person name="Chen H.M."/>
            <person name="Robbertse B."/>
            <person name="Goldberg J.M."/>
            <person name="Aoki K."/>
            <person name="Bayne E.H."/>
            <person name="Berlin A.M."/>
            <person name="Desjardins C.A."/>
            <person name="Dobbs E."/>
            <person name="Dukaj L."/>
            <person name="Fan L."/>
            <person name="FitzGerald M.G."/>
            <person name="French C."/>
            <person name="Gujja S."/>
            <person name="Hansen K."/>
            <person name="Keifenheim D."/>
            <person name="Levin J.Z."/>
            <person name="Mosher R.A."/>
            <person name="Mueller C.A."/>
            <person name="Pfiffner J."/>
            <person name="Priest M."/>
            <person name="Russ C."/>
            <person name="Smialowska A."/>
            <person name="Swoboda P."/>
            <person name="Sykes S.M."/>
            <person name="Vaughn M."/>
            <person name="Vengrova S."/>
            <person name="Yoder R."/>
            <person name="Zeng Q."/>
            <person name="Allshire R."/>
            <person name="Baulcombe D."/>
            <person name="Birren B.W."/>
            <person name="Brown W."/>
            <person name="Ekwall K."/>
            <person name="Kellis M."/>
            <person name="Leatherwood J."/>
            <person name="Levin H."/>
            <person name="Margalit H."/>
            <person name="Martienssen R."/>
            <person name="Nieduszynski C.A."/>
            <person name="Spatafora J.W."/>
            <person name="Friedman N."/>
            <person name="Dalgaard J.Z."/>
            <person name="Baumann P."/>
            <person name="Niki H."/>
            <person name="Regev A."/>
            <person name="Nusbaum C."/>
        </authorList>
    </citation>
    <scope>NUCLEOTIDE SEQUENCE [LARGE SCALE GENOMIC DNA]</scope>
    <source>
        <strain evidence="6">yFS275 / FY16936</strain>
    </source>
</reference>
<accession>B6JZB5</accession>
<sequence length="287" mass="32329">MSSSSNDLCVHTDHLSYSFAPNLPLSLHDVSVKFPKGSRTLLVGANGAGKSTLLKLLAGKTIANAGKITVNGSDPFRETNSGIIYLGTEWVTNPVVHRDMDVVRLIASIGGDLYPERRDKLIKMLDIDLRWRMHAVSDGERRRVQLCMGLIRPFEVLLLDEVTVDLDVLARYSLLEFLREETQSRNATIVYATHIFDGIGDWPTQLVHLSLGRIVHYGPISELVDSSIVSQKGNSRLLEVCLYWLQQDRKLRGDRGQENRATWDDVKEHLNVGINVFTDYFKRSRGL</sequence>
<dbReference type="PROSITE" id="PS50893">
    <property type="entry name" value="ABC_TRANSPORTER_2"/>
    <property type="match status" value="1"/>
</dbReference>
<evidence type="ECO:0000313" key="6">
    <source>
        <dbReference type="Proteomes" id="UP000001744"/>
    </source>
</evidence>
<proteinExistence type="predicted"/>
<dbReference type="PANTHER" id="PTHR43158:SF2">
    <property type="entry name" value="SKFA PEPTIDE EXPORT ATP-BINDING PROTEIN SKFE"/>
    <property type="match status" value="1"/>
</dbReference>
<feature type="domain" description="ABC transporter" evidence="3">
    <location>
        <begin position="10"/>
        <end position="236"/>
    </location>
</feature>
<organism evidence="4 6">
    <name type="scientific">Schizosaccharomyces japonicus (strain yFS275 / FY16936)</name>
    <name type="common">Fission yeast</name>
    <dbReference type="NCBI Taxonomy" id="402676"/>
    <lineage>
        <taxon>Eukaryota</taxon>
        <taxon>Fungi</taxon>
        <taxon>Dikarya</taxon>
        <taxon>Ascomycota</taxon>
        <taxon>Taphrinomycotina</taxon>
        <taxon>Schizosaccharomycetes</taxon>
        <taxon>Schizosaccharomycetales</taxon>
        <taxon>Schizosaccharomycetaceae</taxon>
        <taxon>Schizosaccharomyces</taxon>
    </lineage>
</organism>
<dbReference type="InterPro" id="IPR027417">
    <property type="entry name" value="P-loop_NTPase"/>
</dbReference>
<evidence type="ECO:0000313" key="5">
    <source>
        <dbReference type="JaponicusDB" id="SJAG_01944"/>
    </source>
</evidence>
<dbReference type="SMART" id="SM00382">
    <property type="entry name" value="AAA"/>
    <property type="match status" value="1"/>
</dbReference>
<evidence type="ECO:0000256" key="1">
    <source>
        <dbReference type="ARBA" id="ARBA00022741"/>
    </source>
</evidence>
<dbReference type="SUPFAM" id="SSF52540">
    <property type="entry name" value="P-loop containing nucleoside triphosphate hydrolases"/>
    <property type="match status" value="1"/>
</dbReference>
<dbReference type="RefSeq" id="XP_002173176.1">
    <property type="nucleotide sequence ID" value="XM_002173140.2"/>
</dbReference>
<name>B6JZB5_SCHJY</name>
<keyword evidence="6" id="KW-1185">Reference proteome</keyword>
<dbReference type="FunFam" id="3.40.50.300:FF:001332">
    <property type="entry name" value="Similar to ABC transporter"/>
    <property type="match status" value="1"/>
</dbReference>
<dbReference type="HOGENOM" id="CLU_057592_3_0_1"/>